<dbReference type="Pfam" id="PF03101">
    <property type="entry name" value="FAR1"/>
    <property type="match status" value="1"/>
</dbReference>
<proteinExistence type="predicted"/>
<dbReference type="EMBL" id="BEXD01000109">
    <property type="protein sequence ID" value="GBB84339.1"/>
    <property type="molecule type" value="Genomic_DNA"/>
</dbReference>
<evidence type="ECO:0000259" key="2">
    <source>
        <dbReference type="Pfam" id="PF03101"/>
    </source>
</evidence>
<dbReference type="EMBL" id="BLAL01000250">
    <property type="protein sequence ID" value="GES96313.1"/>
    <property type="molecule type" value="Genomic_DNA"/>
</dbReference>
<dbReference type="PANTHER" id="PTHR47718">
    <property type="entry name" value="OS01G0519700 PROTEIN"/>
    <property type="match status" value="1"/>
</dbReference>
<name>A0A2Z6QF47_9GLOM</name>
<evidence type="ECO:0000313" key="4">
    <source>
        <dbReference type="EMBL" id="GBB84339.1"/>
    </source>
</evidence>
<evidence type="ECO:0000256" key="1">
    <source>
        <dbReference type="SAM" id="MobiDB-lite"/>
    </source>
</evidence>
<accession>A0A2Z6QF47</accession>
<organism evidence="4 6">
    <name type="scientific">Rhizophagus clarus</name>
    <dbReference type="NCBI Taxonomy" id="94130"/>
    <lineage>
        <taxon>Eukaryota</taxon>
        <taxon>Fungi</taxon>
        <taxon>Fungi incertae sedis</taxon>
        <taxon>Mucoromycota</taxon>
        <taxon>Glomeromycotina</taxon>
        <taxon>Glomeromycetes</taxon>
        <taxon>Glomerales</taxon>
        <taxon>Glomeraceae</taxon>
        <taxon>Rhizophagus</taxon>
    </lineage>
</organism>
<dbReference type="PANTHER" id="PTHR47718:SF3">
    <property type="entry name" value="PROTEIN FAR1-RELATED SEQUENCE 5-LIKE"/>
    <property type="match status" value="1"/>
</dbReference>
<evidence type="ECO:0000313" key="6">
    <source>
        <dbReference type="Proteomes" id="UP000247702"/>
    </source>
</evidence>
<feature type="domain" description="ZSWIM1/3 RNaseH-like" evidence="3">
    <location>
        <begin position="279"/>
        <end position="351"/>
    </location>
</feature>
<gene>
    <name evidence="5" type="ORF">RCL2_002294600</name>
    <name evidence="4" type="ORF">RclHR1_10960008</name>
</gene>
<comment type="caution">
    <text evidence="4">The sequence shown here is derived from an EMBL/GenBank/DDBJ whole genome shotgun (WGS) entry which is preliminary data.</text>
</comment>
<feature type="region of interest" description="Disordered" evidence="1">
    <location>
        <begin position="1"/>
        <end position="21"/>
    </location>
</feature>
<reference evidence="5" key="2">
    <citation type="submission" date="2019-10" db="EMBL/GenBank/DDBJ databases">
        <title>Conservation and host-specific expression of non-tandemly repeated heterogenous ribosome RNA gene in arbuscular mycorrhizal fungi.</title>
        <authorList>
            <person name="Maeda T."/>
            <person name="Kobayashi Y."/>
            <person name="Nakagawa T."/>
            <person name="Ezawa T."/>
            <person name="Yamaguchi K."/>
            <person name="Bino T."/>
            <person name="Nishimoto Y."/>
            <person name="Shigenobu S."/>
            <person name="Kawaguchi M."/>
        </authorList>
    </citation>
    <scope>NUCLEOTIDE SEQUENCE</scope>
    <source>
        <strain evidence="5">HR1</strain>
    </source>
</reference>
<dbReference type="Proteomes" id="UP000247702">
    <property type="component" value="Unassembled WGS sequence"/>
</dbReference>
<reference evidence="4 6" key="1">
    <citation type="submission" date="2017-11" db="EMBL/GenBank/DDBJ databases">
        <title>The genome of Rhizophagus clarus HR1 reveals common genetic basis of auxotrophy among arbuscular mycorrhizal fungi.</title>
        <authorList>
            <person name="Kobayashi Y."/>
        </authorList>
    </citation>
    <scope>NUCLEOTIDE SEQUENCE [LARGE SCALE GENOMIC DNA]</scope>
    <source>
        <strain evidence="4 6">HR1</strain>
    </source>
</reference>
<dbReference type="OrthoDB" id="2442979at2759"/>
<evidence type="ECO:0000259" key="3">
    <source>
        <dbReference type="Pfam" id="PF21056"/>
    </source>
</evidence>
<dbReference type="InterPro" id="IPR004330">
    <property type="entry name" value="FAR1_DNA_bnd_dom"/>
</dbReference>
<protein>
    <submittedName>
        <fullName evidence="5">Protein FAR1-related sequence 5-like</fullName>
    </submittedName>
</protein>
<keyword evidence="6" id="KW-1185">Reference proteome</keyword>
<sequence>MNSDNMSNTKHNKRIRSSSPDNYKEESINLISDSSLNILTYKKKNVSEINIDLEAEQINEETLIDIIDDSDEEMELKLHIGQSFQTWLDAEKFLTEYSLIKGFSIRQKRTEILTENGVEIIRKITWECCCAGRYQEKKVINPENQRNKTSKCTNCQWHVNGNLPKSSSNISFTTVVDEHNHQMMPSPSITIAMHRKLDESMIEFINFCVSHGTTAARNIRSLLQGQFPGKNINQKNLYNAIQIAKKNITIRQEYDASNMLQHLYAQKSDDPRWFIETKFDGPEHRLCSLMWMSPEQQHLWTRYHDVVFFDTTSRTNKYNMVACFFAVIDNCNRTRLVATALLEDETEQSFCMGFCSLFCLFHIDLNLKKNLRSKLTTKVFNEFRKEFFQCRNTLAPAIFETRWKNLKEKYSSVSNYLNRQLDPLKTKWAICYINIQFTAGANSTQCVESLNKKVHDSIKSTSSLLILVKEIQQLLDNEANFVRIQEYKDEIPSVGQENIAKKYFKSIEKIVSDYLLAPMTHSEDDYNEGVREDHYEIAKILLSDISAGPRTIHI</sequence>
<feature type="domain" description="FAR1" evidence="2">
    <location>
        <begin position="93"/>
        <end position="185"/>
    </location>
</feature>
<dbReference type="AlphaFoldDB" id="A0A2Z6QF47"/>
<dbReference type="Proteomes" id="UP000615446">
    <property type="component" value="Unassembled WGS sequence"/>
</dbReference>
<evidence type="ECO:0000313" key="5">
    <source>
        <dbReference type="EMBL" id="GES96313.1"/>
    </source>
</evidence>
<dbReference type="Pfam" id="PF21056">
    <property type="entry name" value="ZSWIM1-3_RNaseH-like"/>
    <property type="match status" value="1"/>
</dbReference>
<dbReference type="InterPro" id="IPR048324">
    <property type="entry name" value="ZSWIM1-3_RNaseH-like"/>
</dbReference>